<evidence type="ECO:0000256" key="1">
    <source>
        <dbReference type="ARBA" id="ARBA00006484"/>
    </source>
</evidence>
<dbReference type="InterPro" id="IPR002347">
    <property type="entry name" value="SDR_fam"/>
</dbReference>
<keyword evidence="4" id="KW-1185">Reference proteome</keyword>
<evidence type="ECO:0000256" key="2">
    <source>
        <dbReference type="ARBA" id="ARBA00023002"/>
    </source>
</evidence>
<organism evidence="3 4">
    <name type="scientific">Aliisedimentitalea scapharcae</name>
    <dbReference type="NCBI Taxonomy" id="1524259"/>
    <lineage>
        <taxon>Bacteria</taxon>
        <taxon>Pseudomonadati</taxon>
        <taxon>Pseudomonadota</taxon>
        <taxon>Alphaproteobacteria</taxon>
        <taxon>Rhodobacterales</taxon>
        <taxon>Roseobacteraceae</taxon>
        <taxon>Aliisedimentitalea</taxon>
    </lineage>
</organism>
<proteinExistence type="inferred from homology"/>
<dbReference type="PRINTS" id="PR00081">
    <property type="entry name" value="GDHRDH"/>
</dbReference>
<sequence length="269" mass="28764">MSFSISGKTAIVTGASSGIGLAIGKQFAEQGANVMFADHSEKDLISELDKYADDDNVAYFAGDLRERLTIANLLSATIDTFDQIDILVNGARQVVPSDPLDPNDTSTEILLGQTLLPTLRLSQQVARRMMKQAEDRDEDDNTPAGSIINLSSIAARRTHPELLAYSVTSAALDQVTRSLAVALAPHKIRVNSVAFGSVMSASMKTILKENRSFRQDIEQHTPLGRIASPTELADAAQFLASDAAGFMTGQIVTLDGGRTLLDPVAAPVH</sequence>
<dbReference type="Gene3D" id="3.40.50.720">
    <property type="entry name" value="NAD(P)-binding Rossmann-like Domain"/>
    <property type="match status" value="1"/>
</dbReference>
<dbReference type="InterPro" id="IPR036291">
    <property type="entry name" value="NAD(P)-bd_dom_sf"/>
</dbReference>
<dbReference type="Pfam" id="PF13561">
    <property type="entry name" value="adh_short_C2"/>
    <property type="match status" value="1"/>
</dbReference>
<protein>
    <submittedName>
        <fullName evidence="3">SDR family NAD(P)-dependent oxidoreductase</fullName>
        <ecNumber evidence="3">1.-.-.-</ecNumber>
    </submittedName>
</protein>
<evidence type="ECO:0000313" key="4">
    <source>
        <dbReference type="Proteomes" id="UP001623232"/>
    </source>
</evidence>
<comment type="similarity">
    <text evidence="1">Belongs to the short-chain dehydrogenases/reductases (SDR) family.</text>
</comment>
<evidence type="ECO:0000313" key="3">
    <source>
        <dbReference type="EMBL" id="WZK89785.1"/>
    </source>
</evidence>
<dbReference type="RefSeq" id="WP_406648229.1">
    <property type="nucleotide sequence ID" value="NZ_CP123584.1"/>
</dbReference>
<reference evidence="3 4" key="1">
    <citation type="submission" date="2023-04" db="EMBL/GenBank/DDBJ databases">
        <title>Complete genome sequence of Alisedimentitalea scapharcae.</title>
        <authorList>
            <person name="Rong J.-C."/>
            <person name="Yi M.-L."/>
            <person name="Zhao Q."/>
        </authorList>
    </citation>
    <scope>NUCLEOTIDE SEQUENCE [LARGE SCALE GENOMIC DNA]</scope>
    <source>
        <strain evidence="3 4">KCTC 42119</strain>
    </source>
</reference>
<keyword evidence="2 3" id="KW-0560">Oxidoreductase</keyword>
<dbReference type="PANTHER" id="PTHR43639">
    <property type="entry name" value="OXIDOREDUCTASE, SHORT-CHAIN DEHYDROGENASE/REDUCTASE FAMILY (AFU_ORTHOLOGUE AFUA_5G02870)"/>
    <property type="match status" value="1"/>
</dbReference>
<dbReference type="CDD" id="cd05233">
    <property type="entry name" value="SDR_c"/>
    <property type="match status" value="1"/>
</dbReference>
<dbReference type="EMBL" id="CP123584">
    <property type="protein sequence ID" value="WZK89785.1"/>
    <property type="molecule type" value="Genomic_DNA"/>
</dbReference>
<dbReference type="EC" id="1.-.-.-" evidence="3"/>
<gene>
    <name evidence="3" type="ORF">QEZ52_04345</name>
</gene>
<dbReference type="GO" id="GO:0016491">
    <property type="term" value="F:oxidoreductase activity"/>
    <property type="evidence" value="ECO:0007669"/>
    <property type="project" value="UniProtKB-KW"/>
</dbReference>
<accession>A0ABZ2XUK7</accession>
<dbReference type="SUPFAM" id="SSF51735">
    <property type="entry name" value="NAD(P)-binding Rossmann-fold domains"/>
    <property type="match status" value="1"/>
</dbReference>
<dbReference type="PRINTS" id="PR00080">
    <property type="entry name" value="SDRFAMILY"/>
</dbReference>
<name>A0ABZ2XUK7_9RHOB</name>
<dbReference type="PANTHER" id="PTHR43639:SF1">
    <property type="entry name" value="SHORT-CHAIN DEHYDROGENASE_REDUCTASE FAMILY PROTEIN"/>
    <property type="match status" value="1"/>
</dbReference>
<dbReference type="Proteomes" id="UP001623232">
    <property type="component" value="Chromosome"/>
</dbReference>